<keyword evidence="1" id="KW-0812">Transmembrane</keyword>
<organism evidence="2 3">
    <name type="scientific">Penicillium oxalicum (strain 114-2 / CGMCC 5302)</name>
    <name type="common">Penicillium decumbens</name>
    <dbReference type="NCBI Taxonomy" id="933388"/>
    <lineage>
        <taxon>Eukaryota</taxon>
        <taxon>Fungi</taxon>
        <taxon>Dikarya</taxon>
        <taxon>Ascomycota</taxon>
        <taxon>Pezizomycotina</taxon>
        <taxon>Eurotiomycetes</taxon>
        <taxon>Eurotiomycetidae</taxon>
        <taxon>Eurotiales</taxon>
        <taxon>Aspergillaceae</taxon>
        <taxon>Penicillium</taxon>
    </lineage>
</organism>
<reference evidence="2 3" key="1">
    <citation type="journal article" date="2013" name="PLoS ONE">
        <title>Genomic and secretomic analyses reveal unique features of the lignocellulolytic enzyme system of Penicillium decumbens.</title>
        <authorList>
            <person name="Liu G."/>
            <person name="Zhang L."/>
            <person name="Wei X."/>
            <person name="Zou G."/>
            <person name="Qin Y."/>
            <person name="Ma L."/>
            <person name="Li J."/>
            <person name="Zheng H."/>
            <person name="Wang S."/>
            <person name="Wang C."/>
            <person name="Xun L."/>
            <person name="Zhao G.-P."/>
            <person name="Zhou Z."/>
            <person name="Qu Y."/>
        </authorList>
    </citation>
    <scope>NUCLEOTIDE SEQUENCE [LARGE SCALE GENOMIC DNA]</scope>
    <source>
        <strain evidence="3">114-2 / CGMCC 5302</strain>
    </source>
</reference>
<feature type="transmembrane region" description="Helical" evidence="1">
    <location>
        <begin position="216"/>
        <end position="232"/>
    </location>
</feature>
<keyword evidence="1" id="KW-0472">Membrane</keyword>
<evidence type="ECO:0000313" key="2">
    <source>
        <dbReference type="EMBL" id="EPS31421.1"/>
    </source>
</evidence>
<protein>
    <recommendedName>
        <fullName evidence="4">Transmembrane protein</fullName>
    </recommendedName>
</protein>
<dbReference type="EMBL" id="KB644413">
    <property type="protein sequence ID" value="EPS31421.1"/>
    <property type="molecule type" value="Genomic_DNA"/>
</dbReference>
<dbReference type="AlphaFoldDB" id="S7ZRV8"/>
<proteinExistence type="predicted"/>
<feature type="transmembrane region" description="Helical" evidence="1">
    <location>
        <begin position="12"/>
        <end position="33"/>
    </location>
</feature>
<accession>S7ZRV8</accession>
<sequence length="285" mass="31781">MRNDSSRCNTHLTHAFLFLTIALQDIPVVYVFLFPSPLSLSHAFRQCTLSSNDPFCPHPTLPVPDIRDCKLPSLSSNVALISPSPPPPPTFHLVFRLPHSWWILLENEGRGSVGINSALPRAFRLSHFSFVHLHKCHHGFCSPSRAFFSFLCFLPSCSVSIAFALFSSVYLVDLFGLFSCSWCLVRGLLRIELFACFLSILHPVELTWRRKGGCKFRASAIGGLGVVLWLFSPSPLSFFLLDFSLLMGVHLSIGLCWSFSHSSQFDLGSVTNIHFGRHHASSAAF</sequence>
<keyword evidence="3" id="KW-1185">Reference proteome</keyword>
<name>S7ZRV8_PENO1</name>
<feature type="transmembrane region" description="Helical" evidence="1">
    <location>
        <begin position="147"/>
        <end position="172"/>
    </location>
</feature>
<keyword evidence="1" id="KW-1133">Transmembrane helix</keyword>
<evidence type="ECO:0000313" key="3">
    <source>
        <dbReference type="Proteomes" id="UP000019376"/>
    </source>
</evidence>
<evidence type="ECO:0000256" key="1">
    <source>
        <dbReference type="SAM" id="Phobius"/>
    </source>
</evidence>
<gene>
    <name evidence="2" type="ORF">PDE_06376</name>
</gene>
<dbReference type="Proteomes" id="UP000019376">
    <property type="component" value="Unassembled WGS sequence"/>
</dbReference>
<dbReference type="HOGENOM" id="CLU_976970_0_0_1"/>
<evidence type="ECO:0008006" key="4">
    <source>
        <dbReference type="Google" id="ProtNLM"/>
    </source>
</evidence>